<feature type="domain" description="GGDEF" evidence="2">
    <location>
        <begin position="161"/>
        <end position="283"/>
    </location>
</feature>
<feature type="transmembrane region" description="Helical" evidence="1">
    <location>
        <begin position="37"/>
        <end position="55"/>
    </location>
</feature>
<keyword evidence="1" id="KW-1133">Transmembrane helix</keyword>
<keyword evidence="1" id="KW-0472">Membrane</keyword>
<evidence type="ECO:0000313" key="3">
    <source>
        <dbReference type="EMBL" id="CUQ20488.1"/>
    </source>
</evidence>
<dbReference type="PROSITE" id="PS50887">
    <property type="entry name" value="GGDEF"/>
    <property type="match status" value="1"/>
</dbReference>
<dbReference type="InterPro" id="IPR043128">
    <property type="entry name" value="Rev_trsase/Diguanyl_cyclase"/>
</dbReference>
<evidence type="ECO:0000256" key="1">
    <source>
        <dbReference type="SAM" id="Phobius"/>
    </source>
</evidence>
<name>A0A174UKE0_9CLOT</name>
<proteinExistence type="predicted"/>
<dbReference type="InterPro" id="IPR000160">
    <property type="entry name" value="GGDEF_dom"/>
</dbReference>
<sequence>MGSLDIRKRIDITVTTLMAFFFSMGVIFNVLKFQKNFENYAMFLILIVVMLVSYYTTTTLALIITLVVDFVYISIKLYLSLSGETAVTSATYFWIIMVVIAALITSILSRQIYDIQKELTEIKERNDKLVMIDHKTGMRNSRAFMNEMPIYMSMSRRHKELPVTLMVTRVKYSDRIRRLIGDEKYEQIIISFSSRVGNLLRDEDRKYILNDSTFAYILLAPKEGAEVVRKRLKDDISKIVLDEDSILGGINLEIQIGFETLNDEIIDAADFLKKAELAGDYDV</sequence>
<dbReference type="SUPFAM" id="SSF55073">
    <property type="entry name" value="Nucleotide cyclase"/>
    <property type="match status" value="1"/>
</dbReference>
<organism evidence="3">
    <name type="scientific">Clostridium baratii</name>
    <dbReference type="NCBI Taxonomy" id="1561"/>
    <lineage>
        <taxon>Bacteria</taxon>
        <taxon>Bacillati</taxon>
        <taxon>Bacillota</taxon>
        <taxon>Clostridia</taxon>
        <taxon>Eubacteriales</taxon>
        <taxon>Clostridiaceae</taxon>
        <taxon>Clostridium</taxon>
    </lineage>
</organism>
<dbReference type="Proteomes" id="UP000095563">
    <property type="component" value="Unassembled WGS sequence"/>
</dbReference>
<feature type="transmembrane region" description="Helical" evidence="1">
    <location>
        <begin position="12"/>
        <end position="31"/>
    </location>
</feature>
<keyword evidence="1" id="KW-0812">Transmembrane</keyword>
<reference evidence="3" key="1">
    <citation type="submission" date="2015-09" db="EMBL/GenBank/DDBJ databases">
        <authorList>
            <consortium name="Pathogen Informatics"/>
        </authorList>
    </citation>
    <scope>NUCLEOTIDE SEQUENCE [LARGE SCALE GENOMIC DNA]</scope>
    <source>
        <strain evidence="3">2789STDY5834956</strain>
    </source>
</reference>
<dbReference type="EMBL" id="CZBO01000005">
    <property type="protein sequence ID" value="CUQ20488.1"/>
    <property type="molecule type" value="Genomic_DNA"/>
</dbReference>
<dbReference type="RefSeq" id="WP_055208147.1">
    <property type="nucleotide sequence ID" value="NZ_CZBO01000005.1"/>
</dbReference>
<accession>A0A174UKE0</accession>
<protein>
    <submittedName>
        <fullName evidence="3">Putative signaling protein</fullName>
    </submittedName>
</protein>
<evidence type="ECO:0000259" key="2">
    <source>
        <dbReference type="PROSITE" id="PS50887"/>
    </source>
</evidence>
<dbReference type="InterPro" id="IPR029787">
    <property type="entry name" value="Nucleotide_cyclase"/>
</dbReference>
<gene>
    <name evidence="3" type="ORF">ERS852568_02323</name>
</gene>
<dbReference type="AlphaFoldDB" id="A0A174UKE0"/>
<dbReference type="Pfam" id="PF00990">
    <property type="entry name" value="GGDEF"/>
    <property type="match status" value="1"/>
</dbReference>
<feature type="transmembrane region" description="Helical" evidence="1">
    <location>
        <begin position="91"/>
        <end position="109"/>
    </location>
</feature>
<dbReference type="Gene3D" id="3.30.70.270">
    <property type="match status" value="1"/>
</dbReference>